<dbReference type="SMART" id="SM00516">
    <property type="entry name" value="SEC14"/>
    <property type="match status" value="1"/>
</dbReference>
<gene>
    <name evidence="2" type="ORF">PSON_ATCC_30995.1.T1060092</name>
</gene>
<evidence type="ECO:0000313" key="3">
    <source>
        <dbReference type="Proteomes" id="UP000692954"/>
    </source>
</evidence>
<evidence type="ECO:0000259" key="1">
    <source>
        <dbReference type="PROSITE" id="PS50191"/>
    </source>
</evidence>
<protein>
    <recommendedName>
        <fullName evidence="1">CRAL-TRIO domain-containing protein</fullName>
    </recommendedName>
</protein>
<dbReference type="InterPro" id="IPR001251">
    <property type="entry name" value="CRAL-TRIO_dom"/>
</dbReference>
<dbReference type="AlphaFoldDB" id="A0A8S1QFB3"/>
<dbReference type="EMBL" id="CAJJDN010000106">
    <property type="protein sequence ID" value="CAD8114598.1"/>
    <property type="molecule type" value="Genomic_DNA"/>
</dbReference>
<dbReference type="CDD" id="cd00170">
    <property type="entry name" value="SEC14"/>
    <property type="match status" value="1"/>
</dbReference>
<dbReference type="PANTHER" id="PTHR46818:SF1">
    <property type="entry name" value="CHROMOSOME UNDETERMINED SCAFFOLD_125, WHOLE GENOME SHOTGUN SEQUENCE"/>
    <property type="match status" value="1"/>
</dbReference>
<dbReference type="OrthoDB" id="75724at2759"/>
<name>A0A8S1QFB3_9CILI</name>
<keyword evidence="3" id="KW-1185">Reference proteome</keyword>
<dbReference type="Pfam" id="PF00650">
    <property type="entry name" value="CRAL_TRIO"/>
    <property type="match status" value="1"/>
</dbReference>
<comment type="caution">
    <text evidence="2">The sequence shown here is derived from an EMBL/GenBank/DDBJ whole genome shotgun (WGS) entry which is preliminary data.</text>
</comment>
<dbReference type="PANTHER" id="PTHR46818">
    <property type="entry name" value="DOMAIN-CONTAINING PROTEIN, PUTATIVE-RELATED"/>
    <property type="match status" value="1"/>
</dbReference>
<reference evidence="2" key="1">
    <citation type="submission" date="2021-01" db="EMBL/GenBank/DDBJ databases">
        <authorList>
            <consortium name="Genoscope - CEA"/>
            <person name="William W."/>
        </authorList>
    </citation>
    <scope>NUCLEOTIDE SEQUENCE</scope>
</reference>
<feature type="domain" description="CRAL-TRIO" evidence="1">
    <location>
        <begin position="108"/>
        <end position="269"/>
    </location>
</feature>
<dbReference type="PROSITE" id="PS50191">
    <property type="entry name" value="CRAL_TRIO"/>
    <property type="match status" value="1"/>
</dbReference>
<sequence>MIDFSYLAPPKEAHELIHTKDYIKYQQKEQGVRRIYETVVYDQFEIEKVKELKEEIKKQKIILSSDWKESDYLRISYAGKFNKKEIIKKLQQHIAWRCNKIYQEINSHSEQLLKEGICYLLGRDKQFRPIIIMNAYLIDLKKHDKELIFQVLSFLLGIVKKNMFIPGKVETWVFLLDTGNLGGQGLQQKVFEVLIDGLNTNFSGYLERMFILNPSNGFNFLWQQIKILLDSETINKISFLQQKEFIQLKEYIEPNQLEEKFGGTKSNLIKFWPPYNLDLPDGYTKKDNKSNPKQDLKIQNMQIEEEEESDPYDQVEFNLNDFMKQQQQMYYGVSNKIQQQINEEDKVIKLQDQSSNIQILEVEPQINHNQSQQNNQKISLEEPEQPDLQPQIIHNDEEKKQNVPQNQEIKESTEQVILTERQKNYQQLGNDTEQNKLLTHDEQGFNSSANKLNEESHGEKIQIQQLDPVNNDKGCCQKCEIF</sequence>
<proteinExistence type="predicted"/>
<organism evidence="2 3">
    <name type="scientific">Paramecium sonneborni</name>
    <dbReference type="NCBI Taxonomy" id="65129"/>
    <lineage>
        <taxon>Eukaryota</taxon>
        <taxon>Sar</taxon>
        <taxon>Alveolata</taxon>
        <taxon>Ciliophora</taxon>
        <taxon>Intramacronucleata</taxon>
        <taxon>Oligohymenophorea</taxon>
        <taxon>Peniculida</taxon>
        <taxon>Parameciidae</taxon>
        <taxon>Paramecium</taxon>
    </lineage>
</organism>
<evidence type="ECO:0000313" key="2">
    <source>
        <dbReference type="EMBL" id="CAD8114598.1"/>
    </source>
</evidence>
<accession>A0A8S1QFB3</accession>
<dbReference type="Proteomes" id="UP000692954">
    <property type="component" value="Unassembled WGS sequence"/>
</dbReference>